<reference evidence="1" key="1">
    <citation type="submission" date="2014-11" db="EMBL/GenBank/DDBJ databases">
        <authorList>
            <person name="Amaro Gonzalez C."/>
        </authorList>
    </citation>
    <scope>NUCLEOTIDE SEQUENCE</scope>
</reference>
<reference evidence="1" key="2">
    <citation type="journal article" date="2015" name="Fish Shellfish Immunol.">
        <title>Early steps in the European eel (Anguilla anguilla)-Vibrio vulnificus interaction in the gills: Role of the RtxA13 toxin.</title>
        <authorList>
            <person name="Callol A."/>
            <person name="Pajuelo D."/>
            <person name="Ebbesson L."/>
            <person name="Teles M."/>
            <person name="MacKenzie S."/>
            <person name="Amaro C."/>
        </authorList>
    </citation>
    <scope>NUCLEOTIDE SEQUENCE</scope>
</reference>
<accession>A0A0E9SB38</accession>
<dbReference type="EMBL" id="GBXM01070091">
    <property type="protein sequence ID" value="JAH38486.1"/>
    <property type="molecule type" value="Transcribed_RNA"/>
</dbReference>
<name>A0A0E9SB38_ANGAN</name>
<protein>
    <submittedName>
        <fullName evidence="1">Uncharacterized protein</fullName>
    </submittedName>
</protein>
<dbReference type="AlphaFoldDB" id="A0A0E9SB38"/>
<evidence type="ECO:0000313" key="1">
    <source>
        <dbReference type="EMBL" id="JAH38486.1"/>
    </source>
</evidence>
<sequence length="59" mass="6886">MINVFFPLQNKLIFISGKIDILIPKLIRYVIGVNPFFPSMYLCNQSLVSVRKAQHMEPY</sequence>
<organism evidence="1">
    <name type="scientific">Anguilla anguilla</name>
    <name type="common">European freshwater eel</name>
    <name type="synonym">Muraena anguilla</name>
    <dbReference type="NCBI Taxonomy" id="7936"/>
    <lineage>
        <taxon>Eukaryota</taxon>
        <taxon>Metazoa</taxon>
        <taxon>Chordata</taxon>
        <taxon>Craniata</taxon>
        <taxon>Vertebrata</taxon>
        <taxon>Euteleostomi</taxon>
        <taxon>Actinopterygii</taxon>
        <taxon>Neopterygii</taxon>
        <taxon>Teleostei</taxon>
        <taxon>Anguilliformes</taxon>
        <taxon>Anguillidae</taxon>
        <taxon>Anguilla</taxon>
    </lineage>
</organism>
<proteinExistence type="predicted"/>